<organism evidence="10 11">
    <name type="scientific">Candidatus Vesicomyosocius endoextente</name>
    <dbReference type="NCBI Taxonomy" id="2738853"/>
    <lineage>
        <taxon>Bacteria</taxon>
        <taxon>Pseudomonadati</taxon>
        <taxon>Pseudomonadota</taxon>
        <taxon>Gammaproteobacteria</taxon>
        <taxon>Candidatus Pseudothioglobaceae</taxon>
        <taxon>Candidatus Vesicomyidisocius</taxon>
    </lineage>
</organism>
<protein>
    <submittedName>
        <fullName evidence="10">LPS export ABC transporter permease LptG</fullName>
    </submittedName>
</protein>
<dbReference type="EMBL" id="JACCHU010000002">
    <property type="protein sequence ID" value="NYT52829.1"/>
    <property type="molecule type" value="Genomic_DNA"/>
</dbReference>
<dbReference type="InterPro" id="IPR030923">
    <property type="entry name" value="LptG"/>
</dbReference>
<reference evidence="10 11" key="1">
    <citation type="submission" date="2020-05" db="EMBL/GenBank/DDBJ databases">
        <title>Horizontal transmission and recombination maintain forever young bacterial symbiont genomes.</title>
        <authorList>
            <person name="Russell S.L."/>
            <person name="Pepper-Tunick E."/>
            <person name="Svedberg J."/>
            <person name="Byrne A."/>
            <person name="Ruelas Castillo J."/>
            <person name="Vollmers C."/>
            <person name="Beinart R.A."/>
            <person name="Corbett-Detig R."/>
        </authorList>
    </citation>
    <scope>NUCLEOTIDE SEQUENCE [LARGE SCALE GENOMIC DNA]</scope>
    <source>
        <strain evidence="10">Monterey_2004</strain>
    </source>
</reference>
<evidence type="ECO:0000256" key="6">
    <source>
        <dbReference type="ARBA" id="ARBA00022989"/>
    </source>
</evidence>
<dbReference type="Pfam" id="PF03739">
    <property type="entry name" value="LptF_LptG"/>
    <property type="match status" value="1"/>
</dbReference>
<dbReference type="PANTHER" id="PTHR33529">
    <property type="entry name" value="SLR0882 PROTEIN-RELATED"/>
    <property type="match status" value="1"/>
</dbReference>
<comment type="subcellular location">
    <subcellularLocation>
        <location evidence="2">Cell membrane</location>
        <topology evidence="2">Multi-pass membrane protein</topology>
    </subcellularLocation>
</comment>
<accession>A0A853G9A8</accession>
<dbReference type="NCBIfam" id="TIGR04408">
    <property type="entry name" value="LptG_lptG"/>
    <property type="match status" value="1"/>
</dbReference>
<name>A0A853G9A8_9GAMM</name>
<feature type="transmembrane region" description="Helical" evidence="9">
    <location>
        <begin position="336"/>
        <end position="354"/>
    </location>
</feature>
<keyword evidence="6 9" id="KW-1133">Transmembrane helix</keyword>
<evidence type="ECO:0000256" key="1">
    <source>
        <dbReference type="ARBA" id="ARBA00002265"/>
    </source>
</evidence>
<feature type="transmembrane region" description="Helical" evidence="9">
    <location>
        <begin position="12"/>
        <end position="33"/>
    </location>
</feature>
<dbReference type="PANTHER" id="PTHR33529:SF2">
    <property type="entry name" value="LIPOPOLYSACCHARIDE EXPORT SYSTEM PERMEASE PROTEIN LPTG"/>
    <property type="match status" value="1"/>
</dbReference>
<comment type="function">
    <text evidence="1">Part of the ABC transporter complex LptBFG involved in the translocation of lipopolysaccharide (LPS) from the inner membrane to the outer membrane.</text>
</comment>
<feature type="transmembrane region" description="Helical" evidence="9">
    <location>
        <begin position="102"/>
        <end position="124"/>
    </location>
</feature>
<feature type="transmembrane region" description="Helical" evidence="9">
    <location>
        <begin position="277"/>
        <end position="295"/>
    </location>
</feature>
<evidence type="ECO:0000256" key="5">
    <source>
        <dbReference type="ARBA" id="ARBA00022692"/>
    </source>
</evidence>
<feature type="transmembrane region" description="Helical" evidence="9">
    <location>
        <begin position="307"/>
        <end position="330"/>
    </location>
</feature>
<keyword evidence="5 9" id="KW-0812">Transmembrane</keyword>
<comment type="caution">
    <text evidence="10">The sequence shown here is derived from an EMBL/GenBank/DDBJ whole genome shotgun (WGS) entry which is preliminary data.</text>
</comment>
<comment type="similarity">
    <text evidence="3">Belongs to the LptF/LptG family.</text>
</comment>
<proteinExistence type="inferred from homology"/>
<dbReference type="InterPro" id="IPR005495">
    <property type="entry name" value="LptG/LptF_permease"/>
</dbReference>
<evidence type="ECO:0000256" key="4">
    <source>
        <dbReference type="ARBA" id="ARBA00022475"/>
    </source>
</evidence>
<evidence type="ECO:0000313" key="11">
    <source>
        <dbReference type="Proteomes" id="UP000525329"/>
    </source>
</evidence>
<gene>
    <name evidence="10" type="primary">lptG</name>
    <name evidence="10" type="ORF">H0A74_04615</name>
</gene>
<evidence type="ECO:0000256" key="2">
    <source>
        <dbReference type="ARBA" id="ARBA00004651"/>
    </source>
</evidence>
<feature type="transmembrane region" description="Helical" evidence="9">
    <location>
        <begin position="53"/>
        <end position="81"/>
    </location>
</feature>
<keyword evidence="4" id="KW-1003">Cell membrane</keyword>
<dbReference type="AlphaFoldDB" id="A0A853G9A8"/>
<dbReference type="Proteomes" id="UP000525329">
    <property type="component" value="Unassembled WGS sequence"/>
</dbReference>
<dbReference type="GO" id="GO:0043190">
    <property type="term" value="C:ATP-binding cassette (ABC) transporter complex"/>
    <property type="evidence" value="ECO:0007669"/>
    <property type="project" value="InterPro"/>
</dbReference>
<dbReference type="GO" id="GO:0055085">
    <property type="term" value="P:transmembrane transport"/>
    <property type="evidence" value="ECO:0007669"/>
    <property type="project" value="InterPro"/>
</dbReference>
<sequence length="360" mass="41172">MKILTLYIVKTMAFYTLVVMLVWIGVYAFFNFLEEVKFIGQYNYTVFEATKYVILNIPAVMYSHSSVIILLGSLLALTNLASTSQLVIIRSSGVSIMQISNIVVWVALMFIAIFILIGELVAPITTEYAECLRSKVLEQDMTCRNQQEFWLKDNGLFIHVKKNFDAKSFQDVIFIKLRAPGVLDSIIYSDNVIFNGNNLELSKPIHYQLTKNGELTTFSQNDFEKYSVQISFTQKLIKNLNKDPRKLSTWHLYKQISFLINNNLVADIAEIEIYKRFMKPVTLVAMILFSMLFVFGSLRDASLGKKIFLGLMMSLFFELASRIIGVLSLMFNYNHFLSASIPTLMVLVIVLVLLKRKSAN</sequence>
<evidence type="ECO:0000313" key="10">
    <source>
        <dbReference type="EMBL" id="NYT52829.1"/>
    </source>
</evidence>
<keyword evidence="7 9" id="KW-0472">Membrane</keyword>
<evidence type="ECO:0000256" key="9">
    <source>
        <dbReference type="SAM" id="Phobius"/>
    </source>
</evidence>
<evidence type="ECO:0000256" key="3">
    <source>
        <dbReference type="ARBA" id="ARBA00007725"/>
    </source>
</evidence>
<evidence type="ECO:0000256" key="8">
    <source>
        <dbReference type="ARBA" id="ARBA00026081"/>
    </source>
</evidence>
<dbReference type="GO" id="GO:0015920">
    <property type="term" value="P:lipopolysaccharide transport"/>
    <property type="evidence" value="ECO:0007669"/>
    <property type="project" value="TreeGrafter"/>
</dbReference>
<evidence type="ECO:0000256" key="7">
    <source>
        <dbReference type="ARBA" id="ARBA00023136"/>
    </source>
</evidence>
<comment type="subunit">
    <text evidence="8">Component of the lipopolysaccharide transport and assembly complex. The LptBFG transporter is composed of two ATP-binding proteins (LptB) and two transmembrane proteins (LptF and LptG).</text>
</comment>